<dbReference type="GO" id="GO:0005634">
    <property type="term" value="C:nucleus"/>
    <property type="evidence" value="ECO:0007669"/>
    <property type="project" value="TreeGrafter"/>
</dbReference>
<comment type="caution">
    <text evidence="2">The sequence shown here is derived from an EMBL/GenBank/DDBJ whole genome shotgun (WGS) entry which is preliminary data.</text>
</comment>
<reference evidence="2" key="1">
    <citation type="submission" date="2022-07" db="EMBL/GenBank/DDBJ databases">
        <title>Chromosome-level genome of Muraenolepis orangiensis.</title>
        <authorList>
            <person name="Kim J."/>
        </authorList>
    </citation>
    <scope>NUCLEOTIDE SEQUENCE</scope>
    <source>
        <strain evidence="2">KU_S4_2022</strain>
        <tissue evidence="2">Muscle</tissue>
    </source>
</reference>
<feature type="region of interest" description="Disordered" evidence="1">
    <location>
        <begin position="76"/>
        <end position="353"/>
    </location>
</feature>
<evidence type="ECO:0008006" key="4">
    <source>
        <dbReference type="Google" id="ProtNLM"/>
    </source>
</evidence>
<dbReference type="GO" id="GO:0000932">
    <property type="term" value="C:P-body"/>
    <property type="evidence" value="ECO:0007669"/>
    <property type="project" value="TreeGrafter"/>
</dbReference>
<sequence>MDKYEDLGLEASKFIEDLNMYEASRDGLFRMRRDAGNNPDFEETRKVFATKMTKIHMQKQQEEMAKNTLAIRMNGAHSSAYYPRDRPPINSSRQASEAAAKPPMLSGPVAPGAGGQHPVVQPEVPPGRAHCDHKEPHYQAHTSHPGPPVSPSWGSSSGGQSYPSPPASLSESSPYHRSPSHSPHSHLYPSLPAKAPAPPERHSPNALSALLVGSTHGVGEPSSSGNPDLLPGLPLSAFTGRASFQLQQPSSVQPLPVTPPPPPTARYSPSAPRPSVGHGNCDHHGPPAQNQGSALTPTPGAEAHPRGKGPGVSRGSPRGQADAEGRGPSPRGGALLPGQALPAPDREPSTAEAKLDVLTQQLEKEMEAQTPTDYFGENLHTLLHNLL</sequence>
<keyword evidence="3" id="KW-1185">Reference proteome</keyword>
<gene>
    <name evidence="2" type="ORF">NHX12_000813</name>
</gene>
<feature type="compositionally biased region" description="Low complexity" evidence="1">
    <location>
        <begin position="245"/>
        <end position="255"/>
    </location>
</feature>
<feature type="compositionally biased region" description="Basic and acidic residues" evidence="1">
    <location>
        <begin position="344"/>
        <end position="353"/>
    </location>
</feature>
<dbReference type="EMBL" id="JANIIK010000109">
    <property type="protein sequence ID" value="KAJ3597285.1"/>
    <property type="molecule type" value="Genomic_DNA"/>
</dbReference>
<feature type="compositionally biased region" description="Low complexity" evidence="1">
    <location>
        <begin position="265"/>
        <end position="275"/>
    </location>
</feature>
<evidence type="ECO:0000313" key="2">
    <source>
        <dbReference type="EMBL" id="KAJ3597285.1"/>
    </source>
</evidence>
<dbReference type="GO" id="GO:0007010">
    <property type="term" value="P:cytoskeleton organization"/>
    <property type="evidence" value="ECO:0007669"/>
    <property type="project" value="TreeGrafter"/>
</dbReference>
<accession>A0A9Q0DYJ5</accession>
<dbReference type="Proteomes" id="UP001148018">
    <property type="component" value="Unassembled WGS sequence"/>
</dbReference>
<protein>
    <recommendedName>
        <fullName evidence="4">LIM domain-containing protein 1</fullName>
    </recommendedName>
</protein>
<evidence type="ECO:0000313" key="3">
    <source>
        <dbReference type="Proteomes" id="UP001148018"/>
    </source>
</evidence>
<proteinExistence type="predicted"/>
<dbReference type="PANTHER" id="PTHR24219">
    <property type="entry name" value="LIM DOMAIN-CONTAINING PROTEIN JUB"/>
    <property type="match status" value="1"/>
</dbReference>
<dbReference type="GO" id="GO:0003714">
    <property type="term" value="F:transcription corepressor activity"/>
    <property type="evidence" value="ECO:0007669"/>
    <property type="project" value="TreeGrafter"/>
</dbReference>
<dbReference type="OrthoDB" id="25414at2759"/>
<dbReference type="PANTHER" id="PTHR24219:SF3">
    <property type="entry name" value="LIM DOMAIN-CONTAINING PROTEIN 1"/>
    <property type="match status" value="1"/>
</dbReference>
<dbReference type="AlphaFoldDB" id="A0A9Q0DYJ5"/>
<dbReference type="GO" id="GO:0035331">
    <property type="term" value="P:negative regulation of hippo signaling"/>
    <property type="evidence" value="ECO:0007669"/>
    <property type="project" value="TreeGrafter"/>
</dbReference>
<organism evidence="2 3">
    <name type="scientific">Muraenolepis orangiensis</name>
    <name type="common">Patagonian moray cod</name>
    <dbReference type="NCBI Taxonomy" id="630683"/>
    <lineage>
        <taxon>Eukaryota</taxon>
        <taxon>Metazoa</taxon>
        <taxon>Chordata</taxon>
        <taxon>Craniata</taxon>
        <taxon>Vertebrata</taxon>
        <taxon>Euteleostomi</taxon>
        <taxon>Actinopterygii</taxon>
        <taxon>Neopterygii</taxon>
        <taxon>Teleostei</taxon>
        <taxon>Neoteleostei</taxon>
        <taxon>Acanthomorphata</taxon>
        <taxon>Zeiogadaria</taxon>
        <taxon>Gadariae</taxon>
        <taxon>Gadiformes</taxon>
        <taxon>Muraenolepidoidei</taxon>
        <taxon>Muraenolepididae</taxon>
        <taxon>Muraenolepis</taxon>
    </lineage>
</organism>
<evidence type="ECO:0000256" key="1">
    <source>
        <dbReference type="SAM" id="MobiDB-lite"/>
    </source>
</evidence>
<feature type="compositionally biased region" description="Low complexity" evidence="1">
    <location>
        <begin position="151"/>
        <end position="192"/>
    </location>
</feature>
<name>A0A9Q0DYJ5_9TELE</name>
<feature type="compositionally biased region" description="Basic and acidic residues" evidence="1">
    <location>
        <begin position="129"/>
        <end position="138"/>
    </location>
</feature>
<dbReference type="GO" id="GO:0005667">
    <property type="term" value="C:transcription regulator complex"/>
    <property type="evidence" value="ECO:0007669"/>
    <property type="project" value="TreeGrafter"/>
</dbReference>
<dbReference type="GO" id="GO:0001666">
    <property type="term" value="P:response to hypoxia"/>
    <property type="evidence" value="ECO:0007669"/>
    <property type="project" value="TreeGrafter"/>
</dbReference>
<dbReference type="InterPro" id="IPR047172">
    <property type="entry name" value="Ajuba-like"/>
</dbReference>
<dbReference type="GO" id="GO:0005912">
    <property type="term" value="C:adherens junction"/>
    <property type="evidence" value="ECO:0007669"/>
    <property type="project" value="TreeGrafter"/>
</dbReference>